<dbReference type="AlphaFoldDB" id="T1ACD6"/>
<dbReference type="PANTHER" id="PTHR10629:SF52">
    <property type="entry name" value="DNA (CYTOSINE-5)-METHYLTRANSFERASE 1"/>
    <property type="match status" value="1"/>
</dbReference>
<accession>T1ACD6</accession>
<dbReference type="InterPro" id="IPR001525">
    <property type="entry name" value="C5_MeTfrase"/>
</dbReference>
<evidence type="ECO:0000256" key="4">
    <source>
        <dbReference type="ARBA" id="ARBA00022691"/>
    </source>
</evidence>
<name>T1ACD6_9ZZZZ</name>
<organism evidence="5">
    <name type="scientific">mine drainage metagenome</name>
    <dbReference type="NCBI Taxonomy" id="410659"/>
    <lineage>
        <taxon>unclassified sequences</taxon>
        <taxon>metagenomes</taxon>
        <taxon>ecological metagenomes</taxon>
    </lineage>
</organism>
<keyword evidence="3 5" id="KW-0808">Transferase</keyword>
<feature type="non-terminal residue" evidence="5">
    <location>
        <position position="164"/>
    </location>
</feature>
<reference evidence="5" key="2">
    <citation type="journal article" date="2014" name="ISME J.">
        <title>Microbial stratification in low pH oxic and suboxic macroscopic growths along an acid mine drainage.</title>
        <authorList>
            <person name="Mendez-Garcia C."/>
            <person name="Mesa V."/>
            <person name="Sprenger R.R."/>
            <person name="Richter M."/>
            <person name="Diez M.S."/>
            <person name="Solano J."/>
            <person name="Bargiela R."/>
            <person name="Golyshina O.V."/>
            <person name="Manteca A."/>
            <person name="Ramos J.L."/>
            <person name="Gallego J.R."/>
            <person name="Llorente I."/>
            <person name="Martins Dos Santos V.A."/>
            <person name="Jensen O.N."/>
            <person name="Pelaez A.I."/>
            <person name="Sanchez J."/>
            <person name="Ferrer M."/>
        </authorList>
    </citation>
    <scope>NUCLEOTIDE SEQUENCE</scope>
</reference>
<reference evidence="5" key="1">
    <citation type="submission" date="2013-08" db="EMBL/GenBank/DDBJ databases">
        <authorList>
            <person name="Mendez C."/>
            <person name="Richter M."/>
            <person name="Ferrer M."/>
            <person name="Sanchez J."/>
        </authorList>
    </citation>
    <scope>NUCLEOTIDE SEQUENCE</scope>
</reference>
<dbReference type="SUPFAM" id="SSF53335">
    <property type="entry name" value="S-adenosyl-L-methionine-dependent methyltransferases"/>
    <property type="match status" value="1"/>
</dbReference>
<dbReference type="EC" id="2.1.1.37" evidence="1"/>
<dbReference type="PROSITE" id="PS00094">
    <property type="entry name" value="C5_MTASE_1"/>
    <property type="match status" value="1"/>
</dbReference>
<comment type="caution">
    <text evidence="5">The sequence shown here is derived from an EMBL/GenBank/DDBJ whole genome shotgun (WGS) entry which is preliminary data.</text>
</comment>
<feature type="non-terminal residue" evidence="5">
    <location>
        <position position="1"/>
    </location>
</feature>
<keyword evidence="4" id="KW-0949">S-adenosyl-L-methionine</keyword>
<keyword evidence="2 5" id="KW-0489">Methyltransferase</keyword>
<proteinExistence type="predicted"/>
<dbReference type="Pfam" id="PF00145">
    <property type="entry name" value="DNA_methylase"/>
    <property type="match status" value="1"/>
</dbReference>
<dbReference type="InterPro" id="IPR018117">
    <property type="entry name" value="C5_DNA_meth_AS"/>
</dbReference>
<dbReference type="PRINTS" id="PR00105">
    <property type="entry name" value="C5METTRFRASE"/>
</dbReference>
<dbReference type="InterPro" id="IPR029063">
    <property type="entry name" value="SAM-dependent_MTases_sf"/>
</dbReference>
<evidence type="ECO:0000256" key="1">
    <source>
        <dbReference type="ARBA" id="ARBA00011975"/>
    </source>
</evidence>
<dbReference type="PANTHER" id="PTHR10629">
    <property type="entry name" value="CYTOSINE-SPECIFIC METHYLTRANSFERASE"/>
    <property type="match status" value="1"/>
</dbReference>
<dbReference type="GO" id="GO:0032259">
    <property type="term" value="P:methylation"/>
    <property type="evidence" value="ECO:0007669"/>
    <property type="project" value="UniProtKB-KW"/>
</dbReference>
<dbReference type="Gene3D" id="3.40.50.150">
    <property type="entry name" value="Vaccinia Virus protein VP39"/>
    <property type="match status" value="1"/>
</dbReference>
<gene>
    <name evidence="5" type="ORF">B1A_10778</name>
</gene>
<dbReference type="InterPro" id="IPR050390">
    <property type="entry name" value="C5-Methyltransferase"/>
</dbReference>
<dbReference type="EMBL" id="AUZX01007682">
    <property type="protein sequence ID" value="EQD58461.1"/>
    <property type="molecule type" value="Genomic_DNA"/>
</dbReference>
<evidence type="ECO:0000256" key="2">
    <source>
        <dbReference type="ARBA" id="ARBA00022603"/>
    </source>
</evidence>
<dbReference type="PROSITE" id="PS51679">
    <property type="entry name" value="SAM_MT_C5"/>
    <property type="match status" value="1"/>
</dbReference>
<evidence type="ECO:0000313" key="5">
    <source>
        <dbReference type="EMBL" id="EQD58461.1"/>
    </source>
</evidence>
<evidence type="ECO:0000256" key="3">
    <source>
        <dbReference type="ARBA" id="ARBA00022679"/>
    </source>
</evidence>
<protein>
    <recommendedName>
        <fullName evidence="1">DNA (cytosine-5-)-methyltransferase</fullName>
        <ecNumber evidence="1">2.1.1.37</ecNumber>
    </recommendedName>
</protein>
<sequence>PRNIDAPDESDVRSVRRWVKRALRPTAIDLFCGAGGLSLGLRDAGFTVLAGADFDPFSVETHTANVGGVGYQGDLSDPTEFISKLRHWGIHTVDLVAGGVPCQPFSRAGRSKIRSLVLAGARSSDDPRTRLWRSFVRVVDVLRPKAVLLENVPDLAVWDDGAVL</sequence>
<dbReference type="GO" id="GO:0003886">
    <property type="term" value="F:DNA (cytosine-5-)-methyltransferase activity"/>
    <property type="evidence" value="ECO:0007669"/>
    <property type="project" value="UniProtKB-EC"/>
</dbReference>